<dbReference type="Gene3D" id="1.10.40.30">
    <property type="entry name" value="Fumarase/aspartase (C-terminal domain)"/>
    <property type="match status" value="1"/>
</dbReference>
<dbReference type="AlphaFoldDB" id="A0A5Q2N8E0"/>
<dbReference type="Proteomes" id="UP000366051">
    <property type="component" value="Chromosome"/>
</dbReference>
<dbReference type="GO" id="GO:0004056">
    <property type="term" value="F:argininosuccinate lyase activity"/>
    <property type="evidence" value="ECO:0007669"/>
    <property type="project" value="UniProtKB-EC"/>
</dbReference>
<gene>
    <name evidence="4" type="ORF">FTV88_2422</name>
</gene>
<dbReference type="FunFam" id="1.20.200.10:FF:000015">
    <property type="entry name" value="argininosuccinate lyase isoform X2"/>
    <property type="match status" value="1"/>
</dbReference>
<proteinExistence type="predicted"/>
<dbReference type="InterPro" id="IPR009049">
    <property type="entry name" value="Argininosuccinate_lyase"/>
</dbReference>
<protein>
    <submittedName>
        <fullName evidence="4">Argininosuccinate lyase</fullName>
        <ecNumber evidence="4">4.3.2.1</ecNumber>
    </submittedName>
</protein>
<accession>A0A5Q2N8E0</accession>
<evidence type="ECO:0000256" key="2">
    <source>
        <dbReference type="ARBA" id="ARBA00023239"/>
    </source>
</evidence>
<dbReference type="PRINTS" id="PR00145">
    <property type="entry name" value="ARGSUCLYASE"/>
</dbReference>
<evidence type="ECO:0000256" key="1">
    <source>
        <dbReference type="ARBA" id="ARBA00022605"/>
    </source>
</evidence>
<evidence type="ECO:0000313" key="4">
    <source>
        <dbReference type="EMBL" id="QGG48520.1"/>
    </source>
</evidence>
<dbReference type="SUPFAM" id="SSF48557">
    <property type="entry name" value="L-aspartase-like"/>
    <property type="match status" value="1"/>
</dbReference>
<dbReference type="PANTHER" id="PTHR43814:SF1">
    <property type="entry name" value="ARGININOSUCCINATE LYASE"/>
    <property type="match status" value="1"/>
</dbReference>
<dbReference type="PROSITE" id="PS00163">
    <property type="entry name" value="FUMARATE_LYASES"/>
    <property type="match status" value="1"/>
</dbReference>
<dbReference type="EC" id="4.3.2.1" evidence="4"/>
<dbReference type="GO" id="GO:0005829">
    <property type="term" value="C:cytosol"/>
    <property type="evidence" value="ECO:0007669"/>
    <property type="project" value="TreeGrafter"/>
</dbReference>
<dbReference type="Gene3D" id="1.20.200.10">
    <property type="entry name" value="Fumarase/aspartase (Central domain)"/>
    <property type="match status" value="1"/>
</dbReference>
<dbReference type="GO" id="GO:0042450">
    <property type="term" value="P:L-arginine biosynthetic process via ornithine"/>
    <property type="evidence" value="ECO:0007669"/>
    <property type="project" value="InterPro"/>
</dbReference>
<name>A0A5Q2N8E0_9FIRM</name>
<dbReference type="InterPro" id="IPR020557">
    <property type="entry name" value="Fumarate_lyase_CS"/>
</dbReference>
<dbReference type="InterPro" id="IPR008948">
    <property type="entry name" value="L-Aspartase-like"/>
</dbReference>
<dbReference type="PANTHER" id="PTHR43814">
    <property type="entry name" value="ARGININOSUCCINATE LYASE"/>
    <property type="match status" value="1"/>
</dbReference>
<feature type="domain" description="Fumarate lyase N-terminal" evidence="3">
    <location>
        <begin position="1"/>
        <end position="58"/>
    </location>
</feature>
<keyword evidence="2 4" id="KW-0456">Lyase</keyword>
<evidence type="ECO:0000313" key="5">
    <source>
        <dbReference type="Proteomes" id="UP000366051"/>
    </source>
</evidence>
<dbReference type="EMBL" id="CP045875">
    <property type="protein sequence ID" value="QGG48520.1"/>
    <property type="molecule type" value="Genomic_DNA"/>
</dbReference>
<keyword evidence="1" id="KW-0028">Amino-acid biosynthesis</keyword>
<keyword evidence="5" id="KW-1185">Reference proteome</keyword>
<evidence type="ECO:0000259" key="3">
    <source>
        <dbReference type="Pfam" id="PF00206"/>
    </source>
</evidence>
<sequence>MIMMHLSRFCEEIILWSSQEFSFIELDDAYSTGSSMMPQKKNPDVAELIRGKTGRVYGSLMALLTVMKALPLAYNKDMQEDKESLFDAIDTVKGCLTAFTPMIATMTVRKDQMKEGAKGGFTNATDVATIS</sequence>
<reference evidence="5" key="1">
    <citation type="submission" date="2019-11" db="EMBL/GenBank/DDBJ databases">
        <title>Genome sequence of Heliorestis convoluta strain HH, an alkaliphilic and minimalistic phototrophic bacterium from a soda lake in Egypt.</title>
        <authorList>
            <person name="Dewey E.D."/>
            <person name="Stokes L.M."/>
            <person name="Burchell B.M."/>
            <person name="Shaffer K.N."/>
            <person name="Huntington A.M."/>
            <person name="Baker J.M."/>
            <person name="Nadendla S."/>
            <person name="Giglio M.G."/>
            <person name="Touchman J.W."/>
            <person name="Blankenship R.E."/>
            <person name="Madigan M.T."/>
            <person name="Sattley W.M."/>
        </authorList>
    </citation>
    <scope>NUCLEOTIDE SEQUENCE [LARGE SCALE GENOMIC DNA]</scope>
    <source>
        <strain evidence="5">HH</strain>
    </source>
</reference>
<dbReference type="KEGG" id="hcv:FTV88_2422"/>
<dbReference type="Pfam" id="PF00206">
    <property type="entry name" value="Lyase_1"/>
    <property type="match status" value="1"/>
</dbReference>
<organism evidence="4 5">
    <name type="scientific">Heliorestis convoluta</name>
    <dbReference type="NCBI Taxonomy" id="356322"/>
    <lineage>
        <taxon>Bacteria</taxon>
        <taxon>Bacillati</taxon>
        <taxon>Bacillota</taxon>
        <taxon>Clostridia</taxon>
        <taxon>Eubacteriales</taxon>
        <taxon>Heliobacteriaceae</taxon>
        <taxon>Heliorestis</taxon>
    </lineage>
</organism>
<dbReference type="InterPro" id="IPR022761">
    <property type="entry name" value="Fumarate_lyase_N"/>
</dbReference>